<accession>A0AAD5WGM1</accession>
<dbReference type="GO" id="GO:0043113">
    <property type="term" value="P:receptor clustering"/>
    <property type="evidence" value="ECO:0007669"/>
    <property type="project" value="TreeGrafter"/>
</dbReference>
<evidence type="ECO:0000259" key="3">
    <source>
        <dbReference type="PROSITE" id="PS50106"/>
    </source>
</evidence>
<dbReference type="PANTHER" id="PTHR23119:SF51">
    <property type="entry name" value="DISKS LARGE 1 TUMOR SUPPRESSOR PROTEIN"/>
    <property type="match status" value="1"/>
</dbReference>
<dbReference type="Proteomes" id="UP001196413">
    <property type="component" value="Unassembled WGS sequence"/>
</dbReference>
<name>A0AAD5WGM1_PARTN</name>
<reference evidence="4" key="1">
    <citation type="submission" date="2021-06" db="EMBL/GenBank/DDBJ databases">
        <title>Parelaphostrongylus tenuis whole genome reference sequence.</title>
        <authorList>
            <person name="Garwood T.J."/>
            <person name="Larsen P.A."/>
            <person name="Fountain-Jones N.M."/>
            <person name="Garbe J.R."/>
            <person name="Macchietto M.G."/>
            <person name="Kania S.A."/>
            <person name="Gerhold R.W."/>
            <person name="Richards J.E."/>
            <person name="Wolf T.M."/>
        </authorList>
    </citation>
    <scope>NUCLEOTIDE SEQUENCE</scope>
    <source>
        <strain evidence="4">MNPRO001-30</strain>
        <tissue evidence="4">Meninges</tissue>
    </source>
</reference>
<evidence type="ECO:0000313" key="5">
    <source>
        <dbReference type="Proteomes" id="UP001196413"/>
    </source>
</evidence>
<dbReference type="InterPro" id="IPR001478">
    <property type="entry name" value="PDZ"/>
</dbReference>
<dbReference type="GO" id="GO:0097120">
    <property type="term" value="P:receptor localization to synapse"/>
    <property type="evidence" value="ECO:0007669"/>
    <property type="project" value="TreeGrafter"/>
</dbReference>
<dbReference type="Pfam" id="PF00595">
    <property type="entry name" value="PDZ"/>
    <property type="match status" value="1"/>
</dbReference>
<comment type="caution">
    <text evidence="4">The sequence shown here is derived from an EMBL/GenBank/DDBJ whole genome shotgun (WGS) entry which is preliminary data.</text>
</comment>
<comment type="subcellular location">
    <subcellularLocation>
        <location evidence="1">Membrane</location>
    </subcellularLocation>
</comment>
<dbReference type="GO" id="GO:0098609">
    <property type="term" value="P:cell-cell adhesion"/>
    <property type="evidence" value="ECO:0007669"/>
    <property type="project" value="TreeGrafter"/>
</dbReference>
<evidence type="ECO:0000313" key="4">
    <source>
        <dbReference type="EMBL" id="KAJ1369216.1"/>
    </source>
</evidence>
<proteinExistence type="predicted"/>
<feature type="domain" description="PDZ" evidence="3">
    <location>
        <begin position="1"/>
        <end position="52"/>
    </location>
</feature>
<protein>
    <recommendedName>
        <fullName evidence="3">PDZ domain-containing protein</fullName>
    </recommendedName>
</protein>
<gene>
    <name evidence="4" type="ORF">KIN20_030624</name>
</gene>
<dbReference type="PROSITE" id="PS50106">
    <property type="entry name" value="PDZ"/>
    <property type="match status" value="1"/>
</dbReference>
<keyword evidence="5" id="KW-1185">Reference proteome</keyword>
<sequence length="144" mass="15956">MGGAAAADGRMKKFDRILKVNNTDCVNVPHEVAVNALKTAGNVVRLTLKRRRDDLSHPIGTGTLMGSGSHLNRTADLTSSMGALNVSRDSMELATLQTFPPTRHHHHQLMVVHRHLSLKLYLILHLAHVREWLTLSIFIRDSVG</sequence>
<dbReference type="SMART" id="SM00228">
    <property type="entry name" value="PDZ"/>
    <property type="match status" value="1"/>
</dbReference>
<dbReference type="InterPro" id="IPR036034">
    <property type="entry name" value="PDZ_sf"/>
</dbReference>
<evidence type="ECO:0000256" key="1">
    <source>
        <dbReference type="ARBA" id="ARBA00004370"/>
    </source>
</evidence>
<dbReference type="EMBL" id="JAHQIW010006454">
    <property type="protein sequence ID" value="KAJ1369216.1"/>
    <property type="molecule type" value="Genomic_DNA"/>
</dbReference>
<dbReference type="GO" id="GO:0030054">
    <property type="term" value="C:cell junction"/>
    <property type="evidence" value="ECO:0007669"/>
    <property type="project" value="TreeGrafter"/>
</dbReference>
<dbReference type="AlphaFoldDB" id="A0AAD5WGM1"/>
<dbReference type="SUPFAM" id="SSF50156">
    <property type="entry name" value="PDZ domain-like"/>
    <property type="match status" value="1"/>
</dbReference>
<dbReference type="GO" id="GO:0019901">
    <property type="term" value="F:protein kinase binding"/>
    <property type="evidence" value="ECO:0007669"/>
    <property type="project" value="TreeGrafter"/>
</dbReference>
<dbReference type="GO" id="GO:0016323">
    <property type="term" value="C:basolateral plasma membrane"/>
    <property type="evidence" value="ECO:0007669"/>
    <property type="project" value="TreeGrafter"/>
</dbReference>
<dbReference type="InterPro" id="IPR050614">
    <property type="entry name" value="Synaptic_Scaffolding_LAP-MAGUK"/>
</dbReference>
<dbReference type="PANTHER" id="PTHR23119">
    <property type="entry name" value="DISCS LARGE"/>
    <property type="match status" value="1"/>
</dbReference>
<evidence type="ECO:0000256" key="2">
    <source>
        <dbReference type="ARBA" id="ARBA00023136"/>
    </source>
</evidence>
<dbReference type="GO" id="GO:0045197">
    <property type="term" value="P:establishment or maintenance of epithelial cell apical/basal polarity"/>
    <property type="evidence" value="ECO:0007669"/>
    <property type="project" value="TreeGrafter"/>
</dbReference>
<organism evidence="4 5">
    <name type="scientific">Parelaphostrongylus tenuis</name>
    <name type="common">Meningeal worm</name>
    <dbReference type="NCBI Taxonomy" id="148309"/>
    <lineage>
        <taxon>Eukaryota</taxon>
        <taxon>Metazoa</taxon>
        <taxon>Ecdysozoa</taxon>
        <taxon>Nematoda</taxon>
        <taxon>Chromadorea</taxon>
        <taxon>Rhabditida</taxon>
        <taxon>Rhabditina</taxon>
        <taxon>Rhabditomorpha</taxon>
        <taxon>Strongyloidea</taxon>
        <taxon>Metastrongylidae</taxon>
        <taxon>Parelaphostrongylus</taxon>
    </lineage>
</organism>
<dbReference type="Gene3D" id="6.20.370.60">
    <property type="match status" value="1"/>
</dbReference>
<keyword evidence="2" id="KW-0472">Membrane</keyword>